<dbReference type="AlphaFoldDB" id="A0A9X1JU87"/>
<feature type="domain" description="Beta-lactamase-related" evidence="2">
    <location>
        <begin position="47"/>
        <end position="281"/>
    </location>
</feature>
<keyword evidence="1" id="KW-0812">Transmembrane</keyword>
<evidence type="ECO:0000259" key="2">
    <source>
        <dbReference type="Pfam" id="PF00144"/>
    </source>
</evidence>
<comment type="caution">
    <text evidence="3">The sequence shown here is derived from an EMBL/GenBank/DDBJ whole genome shotgun (WGS) entry which is preliminary data.</text>
</comment>
<name>A0A9X1JU87_9FLAO</name>
<dbReference type="Proteomes" id="UP001138686">
    <property type="component" value="Unassembled WGS sequence"/>
</dbReference>
<keyword evidence="1" id="KW-1133">Transmembrane helix</keyword>
<dbReference type="PANTHER" id="PTHR46825">
    <property type="entry name" value="D-ALANYL-D-ALANINE-CARBOXYPEPTIDASE/ENDOPEPTIDASE AMPH"/>
    <property type="match status" value="1"/>
</dbReference>
<dbReference type="Pfam" id="PF00144">
    <property type="entry name" value="Beta-lactamase"/>
    <property type="match status" value="1"/>
</dbReference>
<accession>A0A9X1JU87</accession>
<reference evidence="3" key="1">
    <citation type="submission" date="2021-07" db="EMBL/GenBank/DDBJ databases">
        <title>Aureisphaera sp. CAU 1614 isolated from sea sediment.</title>
        <authorList>
            <person name="Kim W."/>
        </authorList>
    </citation>
    <scope>NUCLEOTIDE SEQUENCE</scope>
    <source>
        <strain evidence="3">CAU 1614</strain>
    </source>
</reference>
<dbReference type="PANTHER" id="PTHR46825:SF9">
    <property type="entry name" value="BETA-LACTAMASE-RELATED DOMAIN-CONTAINING PROTEIN"/>
    <property type="match status" value="1"/>
</dbReference>
<organism evidence="3 4">
    <name type="scientific">Halomarinibacterium sedimenti</name>
    <dbReference type="NCBI Taxonomy" id="2857106"/>
    <lineage>
        <taxon>Bacteria</taxon>
        <taxon>Pseudomonadati</taxon>
        <taxon>Bacteroidota</taxon>
        <taxon>Flavobacteriia</taxon>
        <taxon>Flavobacteriales</taxon>
        <taxon>Flavobacteriaceae</taxon>
        <taxon>Halomarinibacterium</taxon>
    </lineage>
</organism>
<keyword evidence="4" id="KW-1185">Reference proteome</keyword>
<protein>
    <submittedName>
        <fullName evidence="3">Beta-lactamase family protein</fullName>
    </submittedName>
</protein>
<sequence length="342" mass="39415">MIKNKQAKWILRALLFVGTVVSLFFVPWILVKAWILPLPDTIQEQVDEAIGYGFDGMIVYVDQAEKQPQFYTGGWNDREKKIPADPKSLFKIASISKLYTAVAATKMVEEKLLSFDKSLTDYLPELKGRIENADEITLKMMIEHRSGIPNFTDNPAFWENEEENGKNALEFALDLPASFKPDKGYEYSNTNYLLLRKILDKALGYNHNEYIKENILKPLELKNTFFSINEVDLDDVMSGYYVDIEEDFKARDFGMLATAEDVGTFLRALNEGSVFKEGEQELYPYEYNHGGLVIGYQSLAEYHKDIDAVIIQFINTTDFEGYEWNLSEIIINRIVKIIRKKN</sequence>
<keyword evidence="1" id="KW-0472">Membrane</keyword>
<feature type="transmembrane region" description="Helical" evidence="1">
    <location>
        <begin position="9"/>
        <end position="30"/>
    </location>
</feature>
<proteinExistence type="predicted"/>
<dbReference type="RefSeq" id="WP_219050389.1">
    <property type="nucleotide sequence ID" value="NZ_JAHWDP010000001.1"/>
</dbReference>
<gene>
    <name evidence="3" type="ORF">KXJ69_00560</name>
</gene>
<dbReference type="InterPro" id="IPR050491">
    <property type="entry name" value="AmpC-like"/>
</dbReference>
<dbReference type="InterPro" id="IPR001466">
    <property type="entry name" value="Beta-lactam-related"/>
</dbReference>
<evidence type="ECO:0000313" key="4">
    <source>
        <dbReference type="Proteomes" id="UP001138686"/>
    </source>
</evidence>
<dbReference type="EMBL" id="JAHWDP010000001">
    <property type="protein sequence ID" value="MBW2936574.1"/>
    <property type="molecule type" value="Genomic_DNA"/>
</dbReference>
<evidence type="ECO:0000256" key="1">
    <source>
        <dbReference type="SAM" id="Phobius"/>
    </source>
</evidence>
<evidence type="ECO:0000313" key="3">
    <source>
        <dbReference type="EMBL" id="MBW2936574.1"/>
    </source>
</evidence>